<dbReference type="InterPro" id="IPR000626">
    <property type="entry name" value="Ubiquitin-like_dom"/>
</dbReference>
<proteinExistence type="inferred from homology"/>
<protein>
    <recommendedName>
        <fullName evidence="7">Ubiquitin carboxyl-terminal hydrolase</fullName>
        <ecNumber evidence="7">3.4.19.12</ecNumber>
    </recommendedName>
</protein>
<dbReference type="PANTHER" id="PTHR43982:SF1">
    <property type="entry name" value="UBIQUITIN CARBOXYL-TERMINAL HYDROLASE 14"/>
    <property type="match status" value="1"/>
</dbReference>
<evidence type="ECO:0000256" key="1">
    <source>
        <dbReference type="ARBA" id="ARBA00000707"/>
    </source>
</evidence>
<dbReference type="InterPro" id="IPR038765">
    <property type="entry name" value="Papain-like_cys_pep_sf"/>
</dbReference>
<dbReference type="SUPFAM" id="SSF54236">
    <property type="entry name" value="Ubiquitin-like"/>
    <property type="match status" value="1"/>
</dbReference>
<evidence type="ECO:0000256" key="4">
    <source>
        <dbReference type="ARBA" id="ARBA00022786"/>
    </source>
</evidence>
<dbReference type="SMART" id="SM00213">
    <property type="entry name" value="UBQ"/>
    <property type="match status" value="1"/>
</dbReference>
<dbReference type="EC" id="3.4.19.12" evidence="7"/>
<evidence type="ECO:0000256" key="8">
    <source>
        <dbReference type="SAM" id="MobiDB-lite"/>
    </source>
</evidence>
<dbReference type="CDD" id="cd16104">
    <property type="entry name" value="Ubl_USP14_like"/>
    <property type="match status" value="1"/>
</dbReference>
<dbReference type="Pfam" id="PF00443">
    <property type="entry name" value="UCH"/>
    <property type="match status" value="1"/>
</dbReference>
<evidence type="ECO:0000259" key="10">
    <source>
        <dbReference type="PROSITE" id="PS50235"/>
    </source>
</evidence>
<keyword evidence="5 7" id="KW-0378">Hydrolase</keyword>
<keyword evidence="3 7" id="KW-0645">Protease</keyword>
<dbReference type="AlphaFoldDB" id="A0A250XKN4"/>
<dbReference type="InterPro" id="IPR028889">
    <property type="entry name" value="USP"/>
</dbReference>
<keyword evidence="4 7" id="KW-0833">Ubl conjugation pathway</keyword>
<dbReference type="GO" id="GO:0004843">
    <property type="term" value="F:cysteine-type deubiquitinase activity"/>
    <property type="evidence" value="ECO:0007669"/>
    <property type="project" value="UniProtKB-UniRule"/>
</dbReference>
<dbReference type="GO" id="GO:0043161">
    <property type="term" value="P:proteasome-mediated ubiquitin-dependent protein catabolic process"/>
    <property type="evidence" value="ECO:0007669"/>
    <property type="project" value="InterPro"/>
</dbReference>
<dbReference type="Gene3D" id="3.90.70.10">
    <property type="entry name" value="Cysteine proteinases"/>
    <property type="match status" value="1"/>
</dbReference>
<evidence type="ECO:0000256" key="5">
    <source>
        <dbReference type="ARBA" id="ARBA00022801"/>
    </source>
</evidence>
<evidence type="ECO:0000313" key="11">
    <source>
        <dbReference type="EMBL" id="GAX83583.1"/>
    </source>
</evidence>
<name>A0A250XKN4_9CHLO</name>
<comment type="caution">
    <text evidence="11">The sequence shown here is derived from an EMBL/GenBank/DDBJ whole genome shotgun (WGS) entry which is preliminary data.</text>
</comment>
<comment type="similarity">
    <text evidence="2 7">Belongs to the peptidase C19 family.</text>
</comment>
<feature type="domain" description="USP" evidence="10">
    <location>
        <begin position="120"/>
        <end position="522"/>
    </location>
</feature>
<organism evidence="11 12">
    <name type="scientific">Chlamydomonas eustigma</name>
    <dbReference type="NCBI Taxonomy" id="1157962"/>
    <lineage>
        <taxon>Eukaryota</taxon>
        <taxon>Viridiplantae</taxon>
        <taxon>Chlorophyta</taxon>
        <taxon>core chlorophytes</taxon>
        <taxon>Chlorophyceae</taxon>
        <taxon>CS clade</taxon>
        <taxon>Chlamydomonadales</taxon>
        <taxon>Chlamydomonadaceae</taxon>
        <taxon>Chlamydomonas</taxon>
    </lineage>
</organism>
<dbReference type="FunFam" id="3.10.20.90:FF:000119">
    <property type="entry name" value="Ubiquitin carboxyl-terminal hydrolase 14"/>
    <property type="match status" value="1"/>
</dbReference>
<dbReference type="GO" id="GO:0070628">
    <property type="term" value="F:proteasome binding"/>
    <property type="evidence" value="ECO:0007669"/>
    <property type="project" value="TreeGrafter"/>
</dbReference>
<reference evidence="11 12" key="1">
    <citation type="submission" date="2017-08" db="EMBL/GenBank/DDBJ databases">
        <title>Acidophilic green algal genome provides insights into adaptation to an acidic environment.</title>
        <authorList>
            <person name="Hirooka S."/>
            <person name="Hirose Y."/>
            <person name="Kanesaki Y."/>
            <person name="Higuchi S."/>
            <person name="Fujiwara T."/>
            <person name="Onuma R."/>
            <person name="Era A."/>
            <person name="Ohbayashi R."/>
            <person name="Uzuka A."/>
            <person name="Nozaki H."/>
            <person name="Yoshikawa H."/>
            <person name="Miyagishima S.Y."/>
        </authorList>
    </citation>
    <scope>NUCLEOTIDE SEQUENCE [LARGE SCALE GENOMIC DNA]</scope>
    <source>
        <strain evidence="11 12">NIES-2499</strain>
    </source>
</reference>
<dbReference type="Gene3D" id="3.10.20.90">
    <property type="entry name" value="Phosphatidylinositol 3-kinase Catalytic Subunit, Chain A, domain 1"/>
    <property type="match status" value="1"/>
</dbReference>
<dbReference type="PROSITE" id="PS50235">
    <property type="entry name" value="USP_3"/>
    <property type="match status" value="1"/>
</dbReference>
<dbReference type="InterPro" id="IPR018200">
    <property type="entry name" value="USP_CS"/>
</dbReference>
<dbReference type="SUPFAM" id="SSF54001">
    <property type="entry name" value="Cysteine proteinases"/>
    <property type="match status" value="1"/>
</dbReference>
<keyword evidence="12" id="KW-1185">Reference proteome</keyword>
<dbReference type="Pfam" id="PF00240">
    <property type="entry name" value="ubiquitin"/>
    <property type="match status" value="1"/>
</dbReference>
<dbReference type="PANTHER" id="PTHR43982">
    <property type="entry name" value="UBIQUITIN CARBOXYL-TERMINAL HYDROLASE"/>
    <property type="match status" value="1"/>
</dbReference>
<sequence>MLLNKRPADTADMVKVKVNLKWGKENYNDVEVDLQEPPLVFKSQIFALTSVPPDRQKVMIKGGLLKDDDWGKLHPKEGATIMVMGSAESKLVEPPKDMPVFVEDLPEDQQTNLETKAYGSGLENLGNTCYMNSTLQCLYGMEPLREALISAPVIGPSDSNTKLLRATKELFSDMKRGGAPFPPLGFLYSLREKFPQFAQQGQQGAYMQQDAEECWTNLLYTLRERLKGQHDNGTEDQVVDRMLGIGTRLKLKCEESGEELELDTTRSYMLKCNIDGNTNHLHEGLLLGLVDDRERHSAALGRTALFKGSSVITSLPAYLTVQMVRFFYKAAAQQKAKVLRKVSFGLELDVYDFCAPELKLQLDGPRAALKEHQDRLVDEKKKNGATSTKPQGAAAKSNEEGPKQALLEATVHAAASETASVAADVDMADAAADALSATASSAAAAVCHHKGGMTGKYELCGLLTHKGRSADSGHYVSWVKQLDGRWILFDDDTLSFKKEEDILALSGGGDWHMAYMLVYRAILAP</sequence>
<evidence type="ECO:0000313" key="12">
    <source>
        <dbReference type="Proteomes" id="UP000232323"/>
    </source>
</evidence>
<evidence type="ECO:0000256" key="6">
    <source>
        <dbReference type="ARBA" id="ARBA00022807"/>
    </source>
</evidence>
<dbReference type="PROSITE" id="PS00972">
    <property type="entry name" value="USP_1"/>
    <property type="match status" value="1"/>
</dbReference>
<comment type="catalytic activity">
    <reaction evidence="1 7">
        <text>Thiol-dependent hydrolysis of ester, thioester, amide, peptide and isopeptide bonds formed by the C-terminal Gly of ubiquitin (a 76-residue protein attached to proteins as an intracellular targeting signal).</text>
        <dbReference type="EC" id="3.4.19.12"/>
    </reaction>
</comment>
<dbReference type="PROSITE" id="PS00973">
    <property type="entry name" value="USP_2"/>
    <property type="match status" value="1"/>
</dbReference>
<evidence type="ECO:0000256" key="2">
    <source>
        <dbReference type="ARBA" id="ARBA00009085"/>
    </source>
</evidence>
<dbReference type="GO" id="GO:0016579">
    <property type="term" value="P:protein deubiquitination"/>
    <property type="evidence" value="ECO:0007669"/>
    <property type="project" value="InterPro"/>
</dbReference>
<dbReference type="EMBL" id="BEGY01000102">
    <property type="protein sequence ID" value="GAX83583.1"/>
    <property type="molecule type" value="Genomic_DNA"/>
</dbReference>
<feature type="region of interest" description="Disordered" evidence="8">
    <location>
        <begin position="371"/>
        <end position="402"/>
    </location>
</feature>
<dbReference type="Proteomes" id="UP000232323">
    <property type="component" value="Unassembled WGS sequence"/>
</dbReference>
<dbReference type="OrthoDB" id="333239at2759"/>
<evidence type="ECO:0000256" key="7">
    <source>
        <dbReference type="RuleBase" id="RU366025"/>
    </source>
</evidence>
<dbReference type="STRING" id="1157962.A0A250XKN4"/>
<evidence type="ECO:0000256" key="3">
    <source>
        <dbReference type="ARBA" id="ARBA00022670"/>
    </source>
</evidence>
<dbReference type="GO" id="GO:0061136">
    <property type="term" value="P:regulation of proteasomal protein catabolic process"/>
    <property type="evidence" value="ECO:0007669"/>
    <property type="project" value="TreeGrafter"/>
</dbReference>
<dbReference type="InterPro" id="IPR029071">
    <property type="entry name" value="Ubiquitin-like_domsf"/>
</dbReference>
<evidence type="ECO:0000259" key="9">
    <source>
        <dbReference type="PROSITE" id="PS50053"/>
    </source>
</evidence>
<keyword evidence="6 7" id="KW-0788">Thiol protease</keyword>
<gene>
    <name evidence="11" type="ORF">CEUSTIGMA_g11008.t1</name>
</gene>
<accession>A0A250XKN4</accession>
<comment type="function">
    <text evidence="7">Recognizes and hydrolyzes the peptide bond at the C-terminal Gly of ubiquitin. Involved in the processing of poly-ubiquitin precursors as well as that of ubiquitinated proteins.</text>
</comment>
<dbReference type="PROSITE" id="PS50053">
    <property type="entry name" value="UBIQUITIN_2"/>
    <property type="match status" value="1"/>
</dbReference>
<feature type="compositionally biased region" description="Basic and acidic residues" evidence="8">
    <location>
        <begin position="371"/>
        <end position="382"/>
    </location>
</feature>
<dbReference type="InterPro" id="IPR019954">
    <property type="entry name" value="Ubiquitin_CS"/>
</dbReference>
<dbReference type="InterPro" id="IPR044635">
    <property type="entry name" value="UBP14-like"/>
</dbReference>
<feature type="domain" description="Ubiquitin-like" evidence="9">
    <location>
        <begin position="16"/>
        <end position="84"/>
    </location>
</feature>
<dbReference type="InterPro" id="IPR001394">
    <property type="entry name" value="Peptidase_C19_UCH"/>
</dbReference>
<dbReference type="PROSITE" id="PS00299">
    <property type="entry name" value="UBIQUITIN_1"/>
    <property type="match status" value="1"/>
</dbReference>